<dbReference type="Pfam" id="PF13519">
    <property type="entry name" value="VWA_2"/>
    <property type="match status" value="1"/>
</dbReference>
<keyword evidence="8" id="KW-1185">Reference proteome</keyword>
<gene>
    <name evidence="7" type="ORF">SAMN05192560_1890</name>
</gene>
<dbReference type="PANTHER" id="PTHR22550">
    <property type="entry name" value="SPORE GERMINATION PROTEIN"/>
    <property type="match status" value="1"/>
</dbReference>
<evidence type="ECO:0000256" key="5">
    <source>
        <dbReference type="SAM" id="Phobius"/>
    </source>
</evidence>
<dbReference type="SMART" id="SM00327">
    <property type="entry name" value="VWA"/>
    <property type="match status" value="1"/>
</dbReference>
<organism evidence="7 8">
    <name type="scientific">Methylobacillus rhizosphaerae</name>
    <dbReference type="NCBI Taxonomy" id="551994"/>
    <lineage>
        <taxon>Bacteria</taxon>
        <taxon>Pseudomonadati</taxon>
        <taxon>Pseudomonadota</taxon>
        <taxon>Betaproteobacteria</taxon>
        <taxon>Nitrosomonadales</taxon>
        <taxon>Methylophilaceae</taxon>
        <taxon>Methylobacillus</taxon>
    </lineage>
</organism>
<evidence type="ECO:0000256" key="3">
    <source>
        <dbReference type="ARBA" id="ARBA00022989"/>
    </source>
</evidence>
<keyword evidence="4 5" id="KW-0472">Membrane</keyword>
<dbReference type="CDD" id="cd00198">
    <property type="entry name" value="vWFA"/>
    <property type="match status" value="1"/>
</dbReference>
<evidence type="ECO:0000313" key="8">
    <source>
        <dbReference type="Proteomes" id="UP000198305"/>
    </source>
</evidence>
<name>A0A239AFI5_9PROT</name>
<keyword evidence="3 5" id="KW-1133">Transmembrane helix</keyword>
<accession>A0A239AFI5</accession>
<dbReference type="Proteomes" id="UP000198305">
    <property type="component" value="Unassembled WGS sequence"/>
</dbReference>
<dbReference type="OrthoDB" id="6206554at2"/>
<evidence type="ECO:0000256" key="2">
    <source>
        <dbReference type="ARBA" id="ARBA00022692"/>
    </source>
</evidence>
<feature type="transmembrane region" description="Helical" evidence="5">
    <location>
        <begin position="47"/>
        <end position="65"/>
    </location>
</feature>
<dbReference type="PROSITE" id="PS50234">
    <property type="entry name" value="VWFA"/>
    <property type="match status" value="1"/>
</dbReference>
<dbReference type="AlphaFoldDB" id="A0A239AFI5"/>
<proteinExistence type="predicted"/>
<evidence type="ECO:0000259" key="6">
    <source>
        <dbReference type="PROSITE" id="PS50234"/>
    </source>
</evidence>
<dbReference type="PANTHER" id="PTHR22550:SF5">
    <property type="entry name" value="LEUCINE ZIPPER PROTEIN 4"/>
    <property type="match status" value="1"/>
</dbReference>
<sequence length="326" mass="36010">MSFQYPWLLVLLPLCFIPFWLKGRQGTLYSWIAMLPQDRISRLMDNGLKVLMTALLLSILLALAHPHGPEKVVQRVGKGAQIALVIDRSVSMDHPFAGDVSSGSAGEIKSTAARRLITKFIDSRPDDMMGVVGFSNSALYSVKITNNRAAIHAAINAATSPSLNQTNIGSGLTKGITLFDNIDSTGSRAIILLSDGAGKLSPRVKATLQATLKKNHLALYWIVLRQPDDVSIFSKNEYDEDRVPTAIALDRYFKSLNIPYQAYEADNPDTLQSAIQDIGKRENKPIRYPITIPGRNFSQDFAVLALVLGCLILLLKNLRIYSWKNN</sequence>
<dbReference type="Gene3D" id="3.40.50.410">
    <property type="entry name" value="von Willebrand factor, type A domain"/>
    <property type="match status" value="1"/>
</dbReference>
<dbReference type="InterPro" id="IPR002035">
    <property type="entry name" value="VWF_A"/>
</dbReference>
<keyword evidence="2 5" id="KW-0812">Transmembrane</keyword>
<reference evidence="8" key="1">
    <citation type="submission" date="2017-06" db="EMBL/GenBank/DDBJ databases">
        <authorList>
            <person name="Varghese N."/>
            <person name="Submissions S."/>
        </authorList>
    </citation>
    <scope>NUCLEOTIDE SEQUENCE [LARGE SCALE GENOMIC DNA]</scope>
    <source>
        <strain evidence="8">Ca-68</strain>
    </source>
</reference>
<dbReference type="EMBL" id="FZOA01000007">
    <property type="protein sequence ID" value="SNR94375.1"/>
    <property type="molecule type" value="Genomic_DNA"/>
</dbReference>
<feature type="domain" description="VWFA" evidence="6">
    <location>
        <begin position="81"/>
        <end position="278"/>
    </location>
</feature>
<dbReference type="InterPro" id="IPR036465">
    <property type="entry name" value="vWFA_dom_sf"/>
</dbReference>
<dbReference type="InterPro" id="IPR050768">
    <property type="entry name" value="UPF0353/GerABKA_families"/>
</dbReference>
<evidence type="ECO:0000256" key="4">
    <source>
        <dbReference type="ARBA" id="ARBA00023136"/>
    </source>
</evidence>
<protein>
    <submittedName>
        <fullName evidence="7">MxaC protein</fullName>
    </submittedName>
</protein>
<evidence type="ECO:0000313" key="7">
    <source>
        <dbReference type="EMBL" id="SNR94375.1"/>
    </source>
</evidence>
<evidence type="ECO:0000256" key="1">
    <source>
        <dbReference type="ARBA" id="ARBA00022475"/>
    </source>
</evidence>
<feature type="transmembrane region" description="Helical" evidence="5">
    <location>
        <begin position="301"/>
        <end position="321"/>
    </location>
</feature>
<dbReference type="RefSeq" id="WP_089375970.1">
    <property type="nucleotide sequence ID" value="NZ_FZOA01000007.1"/>
</dbReference>
<dbReference type="SUPFAM" id="SSF53300">
    <property type="entry name" value="vWA-like"/>
    <property type="match status" value="1"/>
</dbReference>
<keyword evidence="1" id="KW-1003">Cell membrane</keyword>